<keyword evidence="8 10" id="KW-0275">Fatty acid biosynthesis</keyword>
<evidence type="ECO:0000256" key="9">
    <source>
        <dbReference type="ARBA" id="ARBA00049152"/>
    </source>
</evidence>
<evidence type="ECO:0000256" key="6">
    <source>
        <dbReference type="ARBA" id="ARBA00022840"/>
    </source>
</evidence>
<evidence type="ECO:0000313" key="13">
    <source>
        <dbReference type="Proteomes" id="UP000441717"/>
    </source>
</evidence>
<comment type="catalytic activity">
    <reaction evidence="9 10">
        <text>N(6)-carboxybiotinyl-L-lysyl-[protein] + acetyl-CoA = N(6)-biotinyl-L-lysyl-[protein] + malonyl-CoA</text>
        <dbReference type="Rhea" id="RHEA:54728"/>
        <dbReference type="Rhea" id="RHEA-COMP:10505"/>
        <dbReference type="Rhea" id="RHEA-COMP:10506"/>
        <dbReference type="ChEBI" id="CHEBI:57288"/>
        <dbReference type="ChEBI" id="CHEBI:57384"/>
        <dbReference type="ChEBI" id="CHEBI:83144"/>
        <dbReference type="ChEBI" id="CHEBI:83145"/>
        <dbReference type="EC" id="2.1.3.15"/>
    </reaction>
</comment>
<feature type="domain" description="CoA carboxyltransferase C-terminal" evidence="11">
    <location>
        <begin position="36"/>
        <end position="290"/>
    </location>
</feature>
<evidence type="ECO:0000256" key="1">
    <source>
        <dbReference type="ARBA" id="ARBA00004956"/>
    </source>
</evidence>
<dbReference type="GO" id="GO:2001295">
    <property type="term" value="P:malonyl-CoA biosynthetic process"/>
    <property type="evidence" value="ECO:0007669"/>
    <property type="project" value="UniProtKB-UniRule"/>
</dbReference>
<dbReference type="GO" id="GO:0006633">
    <property type="term" value="P:fatty acid biosynthetic process"/>
    <property type="evidence" value="ECO:0007669"/>
    <property type="project" value="UniProtKB-KW"/>
</dbReference>
<proteinExistence type="inferred from homology"/>
<dbReference type="NCBIfam" id="TIGR00513">
    <property type="entry name" value="accA"/>
    <property type="match status" value="1"/>
</dbReference>
<keyword evidence="7 10" id="KW-0443">Lipid metabolism</keyword>
<dbReference type="PROSITE" id="PS50989">
    <property type="entry name" value="COA_CT_CTER"/>
    <property type="match status" value="1"/>
</dbReference>
<comment type="subcellular location">
    <subcellularLocation>
        <location evidence="10">Cytoplasm</location>
    </subcellularLocation>
</comment>
<evidence type="ECO:0000256" key="3">
    <source>
        <dbReference type="ARBA" id="ARBA00022679"/>
    </source>
</evidence>
<dbReference type="PANTHER" id="PTHR42853">
    <property type="entry name" value="ACETYL-COENZYME A CARBOXYLASE CARBOXYL TRANSFERASE SUBUNIT ALPHA"/>
    <property type="match status" value="1"/>
</dbReference>
<keyword evidence="13" id="KW-1185">Reference proteome</keyword>
<dbReference type="OrthoDB" id="9808023at2"/>
<dbReference type="Gene3D" id="3.90.226.10">
    <property type="entry name" value="2-enoyl-CoA Hydratase, Chain A, domain 1"/>
    <property type="match status" value="1"/>
</dbReference>
<evidence type="ECO:0000256" key="5">
    <source>
        <dbReference type="ARBA" id="ARBA00022832"/>
    </source>
</evidence>
<keyword evidence="6 10" id="KW-0067">ATP-binding</keyword>
<dbReference type="PRINTS" id="PR01069">
    <property type="entry name" value="ACCCTRFRASEA"/>
</dbReference>
<dbReference type="HAMAP" id="MF_00823">
    <property type="entry name" value="AcetylCoA_CT_alpha"/>
    <property type="match status" value="1"/>
</dbReference>
<dbReference type="EC" id="2.1.3.15" evidence="10"/>
<keyword evidence="10" id="KW-0963">Cytoplasm</keyword>
<dbReference type="Pfam" id="PF03255">
    <property type="entry name" value="ACCA"/>
    <property type="match status" value="1"/>
</dbReference>
<dbReference type="AlphaFoldDB" id="A0A6N7IPX2"/>
<dbReference type="SUPFAM" id="SSF52096">
    <property type="entry name" value="ClpP/crotonase"/>
    <property type="match status" value="1"/>
</dbReference>
<comment type="subunit">
    <text evidence="10">Acetyl-CoA carboxylase is a heterohexamer composed of biotin carboxyl carrier protein (AccB), biotin carboxylase (AccC) and two subunits each of ACCase subunit alpha (AccA) and ACCase subunit beta (AccD).</text>
</comment>
<evidence type="ECO:0000256" key="2">
    <source>
        <dbReference type="ARBA" id="ARBA00022516"/>
    </source>
</evidence>
<comment type="similarity">
    <text evidence="10">Belongs to the AccA family.</text>
</comment>
<dbReference type="GO" id="GO:0005524">
    <property type="term" value="F:ATP binding"/>
    <property type="evidence" value="ECO:0007669"/>
    <property type="project" value="UniProtKB-KW"/>
</dbReference>
<organism evidence="12 13">
    <name type="scientific">Desulfofundulus thermobenzoicus</name>
    <dbReference type="NCBI Taxonomy" id="29376"/>
    <lineage>
        <taxon>Bacteria</taxon>
        <taxon>Bacillati</taxon>
        <taxon>Bacillota</taxon>
        <taxon>Clostridia</taxon>
        <taxon>Eubacteriales</taxon>
        <taxon>Peptococcaceae</taxon>
        <taxon>Desulfofundulus</taxon>
    </lineage>
</organism>
<evidence type="ECO:0000256" key="10">
    <source>
        <dbReference type="HAMAP-Rule" id="MF_00823"/>
    </source>
</evidence>
<dbReference type="RefSeq" id="WP_152945955.1">
    <property type="nucleotide sequence ID" value="NZ_WHYR01000015.1"/>
</dbReference>
<keyword evidence="2 10" id="KW-0444">Lipid biosynthesis</keyword>
<dbReference type="PANTHER" id="PTHR42853:SF3">
    <property type="entry name" value="ACETYL-COENZYME A CARBOXYLASE CARBOXYL TRANSFERASE SUBUNIT ALPHA, CHLOROPLASTIC"/>
    <property type="match status" value="1"/>
</dbReference>
<evidence type="ECO:0000256" key="7">
    <source>
        <dbReference type="ARBA" id="ARBA00023098"/>
    </source>
</evidence>
<evidence type="ECO:0000313" key="12">
    <source>
        <dbReference type="EMBL" id="MQL52030.1"/>
    </source>
</evidence>
<keyword evidence="4 10" id="KW-0547">Nucleotide-binding</keyword>
<dbReference type="GO" id="GO:0009317">
    <property type="term" value="C:acetyl-CoA carboxylase complex"/>
    <property type="evidence" value="ECO:0007669"/>
    <property type="project" value="InterPro"/>
</dbReference>
<reference evidence="12 13" key="1">
    <citation type="submission" date="2019-10" db="EMBL/GenBank/DDBJ databases">
        <title>Comparative genomics of sulfur disproportionating microorganisms.</title>
        <authorList>
            <person name="Ward L.M."/>
            <person name="Bertran E."/>
            <person name="Johnston D."/>
        </authorList>
    </citation>
    <scope>NUCLEOTIDE SEQUENCE [LARGE SCALE GENOMIC DNA]</scope>
    <source>
        <strain evidence="12 13">DSM 14055</strain>
    </source>
</reference>
<protein>
    <recommendedName>
        <fullName evidence="10">Acetyl-coenzyme A carboxylase carboxyl transferase subunit alpha</fullName>
        <shortName evidence="10">ACCase subunit alpha</shortName>
        <shortName evidence="10">Acetyl-CoA carboxylase carboxyltransferase subunit alpha</shortName>
        <ecNumber evidence="10">2.1.3.15</ecNumber>
    </recommendedName>
</protein>
<keyword evidence="5 10" id="KW-0276">Fatty acid metabolism</keyword>
<dbReference type="InterPro" id="IPR001095">
    <property type="entry name" value="Acetyl_CoA_COase_a_su"/>
</dbReference>
<keyword evidence="12" id="KW-0436">Ligase</keyword>
<accession>A0A6N7IPX2</accession>
<dbReference type="GO" id="GO:0016743">
    <property type="term" value="F:carboxyl- or carbamoyltransferase activity"/>
    <property type="evidence" value="ECO:0007669"/>
    <property type="project" value="UniProtKB-UniRule"/>
</dbReference>
<dbReference type="InterPro" id="IPR011763">
    <property type="entry name" value="COA_CT_C"/>
</dbReference>
<dbReference type="UniPathway" id="UPA00655">
    <property type="reaction ID" value="UER00711"/>
</dbReference>
<dbReference type="Proteomes" id="UP000441717">
    <property type="component" value="Unassembled WGS sequence"/>
</dbReference>
<comment type="function">
    <text evidence="10">Component of the acetyl coenzyme A carboxylase (ACC) complex. First, biotin carboxylase catalyzes the carboxylation of biotin on its carrier protein (BCCP) and then the CO(2) group is transferred by the carboxyltransferase to acetyl-CoA to form malonyl-CoA.</text>
</comment>
<comment type="pathway">
    <text evidence="1 10">Lipid metabolism; malonyl-CoA biosynthesis; malonyl-CoA from acetyl-CoA: step 1/1.</text>
</comment>
<dbReference type="InterPro" id="IPR029045">
    <property type="entry name" value="ClpP/crotonase-like_dom_sf"/>
</dbReference>
<gene>
    <name evidence="10" type="primary">accA</name>
    <name evidence="12" type="ORF">GFC01_07060</name>
</gene>
<dbReference type="NCBIfam" id="NF041504">
    <property type="entry name" value="AccA_sub"/>
    <property type="match status" value="1"/>
</dbReference>
<comment type="caution">
    <text evidence="12">The sequence shown here is derived from an EMBL/GenBank/DDBJ whole genome shotgun (WGS) entry which is preliminary data.</text>
</comment>
<sequence length="317" mass="35528">MIYEFDRPIVELEEKIAELQRFAGEKGIDLSNEIANLEKRVRELKESIYGNLSPWQKVLIARHPERPNTLDYINMLCTDFLEFYGDRCFGDDPAVVGGIARFRGRPVTVIGHLKGHDTKENLARNFGMAHPEGYRKAMRLMYQAEKFHRPVLAFIDTPGAYPGMGAEERGQAEAIARSIQSMLILRTPVIAVILGEGGSGGALALAAGDRILMQEHAVFSVISPEAYASILWKDATRCREAAGEMKITAGDLYEHHLIDAIIPEPLGGAHRDRKEAARLVGEALNRHLEELVKLPVEQLLERRYQRFRSTGSQLQAK</sequence>
<dbReference type="GO" id="GO:0003989">
    <property type="term" value="F:acetyl-CoA carboxylase activity"/>
    <property type="evidence" value="ECO:0007669"/>
    <property type="project" value="InterPro"/>
</dbReference>
<name>A0A6N7IPX2_9FIRM</name>
<evidence type="ECO:0000256" key="4">
    <source>
        <dbReference type="ARBA" id="ARBA00022741"/>
    </source>
</evidence>
<dbReference type="NCBIfam" id="NF004344">
    <property type="entry name" value="PRK05724.1"/>
    <property type="match status" value="1"/>
</dbReference>
<evidence type="ECO:0000256" key="8">
    <source>
        <dbReference type="ARBA" id="ARBA00023160"/>
    </source>
</evidence>
<dbReference type="EMBL" id="WHYR01000015">
    <property type="protein sequence ID" value="MQL52030.1"/>
    <property type="molecule type" value="Genomic_DNA"/>
</dbReference>
<keyword evidence="3 10" id="KW-0808">Transferase</keyword>
<evidence type="ECO:0000259" key="11">
    <source>
        <dbReference type="PROSITE" id="PS50989"/>
    </source>
</evidence>